<dbReference type="PROSITE" id="PS51194">
    <property type="entry name" value="HELICASE_CTER"/>
    <property type="match status" value="1"/>
</dbReference>
<sequence>MRRSLGLFRALVAPRHGLLHPSYILPRSTTATSQWQVFRYKTTRAKAKAKAKIAIDIDNDDTASPEPPPPPPKTRKPRKSKTKSSSITPPSSPRPELAQAQLVLRDYQEECIQAVLDHHQRGHRRLGISLATGSGKTVIFTQLIERIIPLRPEATQTIIIAHRRELVEQAAAHCRNRYPDKTVEVEMGPSHATGTADITVASIQSITSSSTRISKFKPELHKLILIDEVHHAVSKTYRKALDHFGAMSSDSGVYVVGVSATFGRSDGLKLGAVMDHIVYHKDFVSMIDSGWLSKVLFTTVKTNISYENVKLRFNGDFNLTELGDAVNTPENNDVTIRSWVEKAGDRKSTLVFCVNIKHAIDMTNLFRRFGYEAFYVTGETPLQERSKILDDFRAGKFPVLVNCGVFTEGTDIPNIDCVLLCRPTRSRNLLVQMIGRGMRLHPGKEDCHVIDVVGSVSRGVVTTPTLFGLDPEEVLDRASSKVVKDKFQLLQQGNQDELERKQSEGSQLSSDVSLEDEIDPEIYSKPWTVTFIDYDSIHDLLEDSRADASVRQFSLNAWVWVGPGKYVLGLIDNSYITVQVKPTGGFFAQETRALPEGLKGKYGAPYMKPRIVVEHVNTLEEIVNAADTFVTGRYPRQLITHTAAWRKADASDGQLEFLSKRTKKSVEEYRQEKITKGQAADMLTRFKHGATGLFDDLQKMKRRETRKELKAMRLSTPMFEGVKVGRLDAGAGTGAPS</sequence>
<evidence type="ECO:0000313" key="6">
    <source>
        <dbReference type="Proteomes" id="UP001370758"/>
    </source>
</evidence>
<dbReference type="GO" id="GO:0005524">
    <property type="term" value="F:ATP binding"/>
    <property type="evidence" value="ECO:0007669"/>
    <property type="project" value="InterPro"/>
</dbReference>
<accession>A0AAV9WKS6</accession>
<keyword evidence="1" id="KW-0347">Helicase</keyword>
<dbReference type="PROSITE" id="PS51192">
    <property type="entry name" value="HELICASE_ATP_BIND_1"/>
    <property type="match status" value="1"/>
</dbReference>
<comment type="caution">
    <text evidence="5">The sequence shown here is derived from an EMBL/GenBank/DDBJ whole genome shotgun (WGS) entry which is preliminary data.</text>
</comment>
<dbReference type="PANTHER" id="PTHR47396">
    <property type="entry name" value="TYPE I RESTRICTION ENZYME ECOKI R PROTEIN"/>
    <property type="match status" value="1"/>
</dbReference>
<dbReference type="GO" id="GO:0000403">
    <property type="term" value="F:Y-form DNA binding"/>
    <property type="evidence" value="ECO:0007669"/>
    <property type="project" value="TreeGrafter"/>
</dbReference>
<keyword evidence="1" id="KW-0067">ATP-binding</keyword>
<evidence type="ECO:0000259" key="4">
    <source>
        <dbReference type="PROSITE" id="PS51194"/>
    </source>
</evidence>
<dbReference type="EMBL" id="JAVHJL010000003">
    <property type="protein sequence ID" value="KAK6507433.1"/>
    <property type="molecule type" value="Genomic_DNA"/>
</dbReference>
<dbReference type="CDD" id="cd18799">
    <property type="entry name" value="SF2_C_EcoAI-like"/>
    <property type="match status" value="1"/>
</dbReference>
<evidence type="ECO:0000259" key="3">
    <source>
        <dbReference type="PROSITE" id="PS51192"/>
    </source>
</evidence>
<dbReference type="GO" id="GO:0061749">
    <property type="term" value="F:forked DNA-dependent helicase activity"/>
    <property type="evidence" value="ECO:0007669"/>
    <property type="project" value="TreeGrafter"/>
</dbReference>
<evidence type="ECO:0000256" key="1">
    <source>
        <dbReference type="ARBA" id="ARBA00022806"/>
    </source>
</evidence>
<feature type="compositionally biased region" description="Basic residues" evidence="2">
    <location>
        <begin position="73"/>
        <end position="82"/>
    </location>
</feature>
<dbReference type="GO" id="GO:0036121">
    <property type="term" value="F:double-stranded DNA helicase activity"/>
    <property type="evidence" value="ECO:0007669"/>
    <property type="project" value="TreeGrafter"/>
</dbReference>
<dbReference type="SMART" id="SM00487">
    <property type="entry name" value="DEXDc"/>
    <property type="match status" value="1"/>
</dbReference>
<dbReference type="InterPro" id="IPR001650">
    <property type="entry name" value="Helicase_C-like"/>
</dbReference>
<feature type="domain" description="Helicase ATP-binding" evidence="3">
    <location>
        <begin position="117"/>
        <end position="280"/>
    </location>
</feature>
<organism evidence="5 6">
    <name type="scientific">Arthrobotrys musiformis</name>
    <dbReference type="NCBI Taxonomy" id="47236"/>
    <lineage>
        <taxon>Eukaryota</taxon>
        <taxon>Fungi</taxon>
        <taxon>Dikarya</taxon>
        <taxon>Ascomycota</taxon>
        <taxon>Pezizomycotina</taxon>
        <taxon>Orbiliomycetes</taxon>
        <taxon>Orbiliales</taxon>
        <taxon>Orbiliaceae</taxon>
        <taxon>Arthrobotrys</taxon>
    </lineage>
</organism>
<keyword evidence="1" id="KW-0547">Nucleotide-binding</keyword>
<dbReference type="Proteomes" id="UP001370758">
    <property type="component" value="Unassembled WGS sequence"/>
</dbReference>
<keyword evidence="1" id="KW-0378">Hydrolase</keyword>
<gene>
    <name evidence="5" type="ORF">TWF481_005866</name>
</gene>
<feature type="region of interest" description="Disordered" evidence="2">
    <location>
        <begin position="52"/>
        <end position="96"/>
    </location>
</feature>
<name>A0AAV9WKS6_9PEZI</name>
<dbReference type="InterPro" id="IPR006935">
    <property type="entry name" value="Helicase/UvrB_N"/>
</dbReference>
<evidence type="ECO:0000313" key="5">
    <source>
        <dbReference type="EMBL" id="KAK6507433.1"/>
    </source>
</evidence>
<dbReference type="AlphaFoldDB" id="A0AAV9WKS6"/>
<dbReference type="PANTHER" id="PTHR47396:SF1">
    <property type="entry name" value="ATP-DEPENDENT HELICASE IRC3-RELATED"/>
    <property type="match status" value="1"/>
</dbReference>
<feature type="domain" description="Helicase C-terminal" evidence="4">
    <location>
        <begin position="335"/>
        <end position="506"/>
    </location>
</feature>
<dbReference type="SUPFAM" id="SSF52540">
    <property type="entry name" value="P-loop containing nucleoside triphosphate hydrolases"/>
    <property type="match status" value="1"/>
</dbReference>
<dbReference type="InterPro" id="IPR014001">
    <property type="entry name" value="Helicase_ATP-bd"/>
</dbReference>
<evidence type="ECO:0000256" key="2">
    <source>
        <dbReference type="SAM" id="MobiDB-lite"/>
    </source>
</evidence>
<dbReference type="GO" id="GO:0005759">
    <property type="term" value="C:mitochondrial matrix"/>
    <property type="evidence" value="ECO:0007669"/>
    <property type="project" value="TreeGrafter"/>
</dbReference>
<reference evidence="5 6" key="1">
    <citation type="submission" date="2023-08" db="EMBL/GenBank/DDBJ databases">
        <authorList>
            <person name="Palmer J.M."/>
        </authorList>
    </citation>
    <scope>NUCLEOTIDE SEQUENCE [LARGE SCALE GENOMIC DNA]</scope>
    <source>
        <strain evidence="5 6">TWF481</strain>
    </source>
</reference>
<dbReference type="InterPro" id="IPR050742">
    <property type="entry name" value="Helicase_Restrict-Modif_Enz"/>
</dbReference>
<keyword evidence="6" id="KW-1185">Reference proteome</keyword>
<protein>
    <submittedName>
        <fullName evidence="5">Uncharacterized protein</fullName>
    </submittedName>
</protein>
<dbReference type="InterPro" id="IPR027417">
    <property type="entry name" value="P-loop_NTPase"/>
</dbReference>
<dbReference type="GO" id="GO:0070125">
    <property type="term" value="P:mitochondrial translational elongation"/>
    <property type="evidence" value="ECO:0007669"/>
    <property type="project" value="TreeGrafter"/>
</dbReference>
<dbReference type="GO" id="GO:0016787">
    <property type="term" value="F:hydrolase activity"/>
    <property type="evidence" value="ECO:0007669"/>
    <property type="project" value="InterPro"/>
</dbReference>
<dbReference type="Pfam" id="PF04851">
    <property type="entry name" value="ResIII"/>
    <property type="match status" value="1"/>
</dbReference>
<dbReference type="Pfam" id="PF00271">
    <property type="entry name" value="Helicase_C"/>
    <property type="match status" value="1"/>
</dbReference>
<proteinExistence type="predicted"/>
<dbReference type="SMART" id="SM00490">
    <property type="entry name" value="HELICc"/>
    <property type="match status" value="1"/>
</dbReference>
<dbReference type="GO" id="GO:0032042">
    <property type="term" value="P:mitochondrial DNA metabolic process"/>
    <property type="evidence" value="ECO:0007669"/>
    <property type="project" value="TreeGrafter"/>
</dbReference>
<dbReference type="Gene3D" id="3.40.50.300">
    <property type="entry name" value="P-loop containing nucleotide triphosphate hydrolases"/>
    <property type="match status" value="2"/>
</dbReference>